<feature type="non-terminal residue" evidence="2">
    <location>
        <position position="473"/>
    </location>
</feature>
<dbReference type="AlphaFoldDB" id="A0A433DCR5"/>
<proteinExistence type="predicted"/>
<evidence type="ECO:0008006" key="4">
    <source>
        <dbReference type="Google" id="ProtNLM"/>
    </source>
</evidence>
<dbReference type="InterPro" id="IPR027417">
    <property type="entry name" value="P-loop_NTPase"/>
</dbReference>
<reference evidence="2 3" key="1">
    <citation type="journal article" date="2018" name="New Phytol.">
        <title>Phylogenomics of Endogonaceae and evolution of mycorrhizas within Mucoromycota.</title>
        <authorList>
            <person name="Chang Y."/>
            <person name="Desiro A."/>
            <person name="Na H."/>
            <person name="Sandor L."/>
            <person name="Lipzen A."/>
            <person name="Clum A."/>
            <person name="Barry K."/>
            <person name="Grigoriev I.V."/>
            <person name="Martin F.M."/>
            <person name="Stajich J.E."/>
            <person name="Smith M.E."/>
            <person name="Bonito G."/>
            <person name="Spatafora J.W."/>
        </authorList>
    </citation>
    <scope>NUCLEOTIDE SEQUENCE [LARGE SCALE GENOMIC DNA]</scope>
    <source>
        <strain evidence="2 3">GMNB39</strain>
    </source>
</reference>
<protein>
    <recommendedName>
        <fullName evidence="4">G domain-containing protein</fullName>
    </recommendedName>
</protein>
<sequence>MAIENGLLYLERHTWPLCKKILDSIGEDLPINKNKGLAFYLLATALIIGGLAVGGAAGAAVVESAVEDGVVANDAGAAIGAGAGAGAAIGAGAGAGAAIGAALGFAGAVGVEETCHQRLLYKNERSYRLLVKTLLEHLKMNDSASSMNIALDAPYLVEEALALKWKSLGYDTMDDDSIVADGPFRVEENDLFHNARPDSIKTAVQRIQWINLLHKIRKKMISNAFVSAIGPQNSGKTTALTKMFPGLWDLPNASTIGIGLGSHTRHITTYEFDNLTIVDFPGFNTINESDTSGPDTSLSRNAMTKCCALASVILCFFPFEGSATTGLSEFINAVRHHIGQVRIIVCMNKACRVMDASDGLTNTEKTDKWRKRLMAQLGLSVEEQSGIRLEFTDFESENADAASRGILDATMVRDIVVGEIKEKLLVVDKAEVEEMLKKATSRTTSVCGIKCSSSHADGCVSPGLNDHMIAWCV</sequence>
<gene>
    <name evidence="2" type="ORF">BC936DRAFT_144327</name>
</gene>
<keyword evidence="1" id="KW-0812">Transmembrane</keyword>
<feature type="transmembrane region" description="Helical" evidence="1">
    <location>
        <begin position="37"/>
        <end position="62"/>
    </location>
</feature>
<keyword evidence="1" id="KW-0472">Membrane</keyword>
<dbReference type="OrthoDB" id="426718at2759"/>
<keyword evidence="1" id="KW-1133">Transmembrane helix</keyword>
<evidence type="ECO:0000313" key="2">
    <source>
        <dbReference type="EMBL" id="RUP48598.1"/>
    </source>
</evidence>
<dbReference type="EMBL" id="RBNI01003205">
    <property type="protein sequence ID" value="RUP48598.1"/>
    <property type="molecule type" value="Genomic_DNA"/>
</dbReference>
<dbReference type="Gene3D" id="3.40.50.300">
    <property type="entry name" value="P-loop containing nucleotide triphosphate hydrolases"/>
    <property type="match status" value="1"/>
</dbReference>
<keyword evidence="3" id="KW-1185">Reference proteome</keyword>
<dbReference type="Proteomes" id="UP000268093">
    <property type="component" value="Unassembled WGS sequence"/>
</dbReference>
<accession>A0A433DCR5</accession>
<dbReference type="SUPFAM" id="SSF52540">
    <property type="entry name" value="P-loop containing nucleoside triphosphate hydrolases"/>
    <property type="match status" value="1"/>
</dbReference>
<evidence type="ECO:0000313" key="3">
    <source>
        <dbReference type="Proteomes" id="UP000268093"/>
    </source>
</evidence>
<name>A0A433DCR5_9FUNG</name>
<evidence type="ECO:0000256" key="1">
    <source>
        <dbReference type="SAM" id="Phobius"/>
    </source>
</evidence>
<dbReference type="CDD" id="cd00882">
    <property type="entry name" value="Ras_like_GTPase"/>
    <property type="match status" value="1"/>
</dbReference>
<comment type="caution">
    <text evidence="2">The sequence shown here is derived from an EMBL/GenBank/DDBJ whole genome shotgun (WGS) entry which is preliminary data.</text>
</comment>
<organism evidence="2 3">
    <name type="scientific">Jimgerdemannia flammicorona</name>
    <dbReference type="NCBI Taxonomy" id="994334"/>
    <lineage>
        <taxon>Eukaryota</taxon>
        <taxon>Fungi</taxon>
        <taxon>Fungi incertae sedis</taxon>
        <taxon>Mucoromycota</taxon>
        <taxon>Mucoromycotina</taxon>
        <taxon>Endogonomycetes</taxon>
        <taxon>Endogonales</taxon>
        <taxon>Endogonaceae</taxon>
        <taxon>Jimgerdemannia</taxon>
    </lineage>
</organism>